<evidence type="ECO:0000259" key="2">
    <source>
        <dbReference type="Pfam" id="PF13185"/>
    </source>
</evidence>
<keyword evidence="4" id="KW-1185">Reference proteome</keyword>
<protein>
    <submittedName>
        <fullName evidence="3">GAF domain-containing protein</fullName>
    </submittedName>
</protein>
<dbReference type="RefSeq" id="WP_352063198.1">
    <property type="nucleotide sequence ID" value="NZ_JBEPAZ010000005.1"/>
</dbReference>
<feature type="domain" description="GAF" evidence="2">
    <location>
        <begin position="119"/>
        <end position="253"/>
    </location>
</feature>
<dbReference type="InterPro" id="IPR003018">
    <property type="entry name" value="GAF"/>
</dbReference>
<dbReference type="EMBL" id="JBEPAZ010000005">
    <property type="protein sequence ID" value="MER6427816.1"/>
    <property type="molecule type" value="Genomic_DNA"/>
</dbReference>
<dbReference type="SUPFAM" id="SSF55781">
    <property type="entry name" value="GAF domain-like"/>
    <property type="match status" value="1"/>
</dbReference>
<comment type="caution">
    <text evidence="3">The sequence shown here is derived from an EMBL/GenBank/DDBJ whole genome shotgun (WGS) entry which is preliminary data.</text>
</comment>
<evidence type="ECO:0000313" key="4">
    <source>
        <dbReference type="Proteomes" id="UP001470023"/>
    </source>
</evidence>
<dbReference type="Pfam" id="PF13185">
    <property type="entry name" value="GAF_2"/>
    <property type="match status" value="1"/>
</dbReference>
<feature type="region of interest" description="Disordered" evidence="1">
    <location>
        <begin position="1"/>
        <end position="21"/>
    </location>
</feature>
<dbReference type="InterPro" id="IPR029016">
    <property type="entry name" value="GAF-like_dom_sf"/>
</dbReference>
<dbReference type="Gene3D" id="3.30.450.40">
    <property type="match status" value="1"/>
</dbReference>
<evidence type="ECO:0000256" key="1">
    <source>
        <dbReference type="SAM" id="MobiDB-lite"/>
    </source>
</evidence>
<accession>A0ABV1U266</accession>
<dbReference type="Proteomes" id="UP001470023">
    <property type="component" value="Unassembled WGS sequence"/>
</dbReference>
<proteinExistence type="predicted"/>
<organism evidence="3 4">
    <name type="scientific">Streptomyces sp. 900105245</name>
    <dbReference type="NCBI Taxonomy" id="3154379"/>
    <lineage>
        <taxon>Bacteria</taxon>
        <taxon>Bacillati</taxon>
        <taxon>Actinomycetota</taxon>
        <taxon>Actinomycetes</taxon>
        <taxon>Kitasatosporales</taxon>
        <taxon>Streptomycetaceae</taxon>
        <taxon>Streptomyces</taxon>
    </lineage>
</organism>
<name>A0ABV1U266_9ACTN</name>
<sequence>MTEHSHAPAPPAAAETELRDDAGQDVDERNRRLAHAGVARAEKLLVRHFRLSSKREAFDLLRSSSQKFNIKLHTLADVAVQLPAPKPDAPKWVPSTGGSAAPPVPALRAVGARFDNPGAVLTAALRRTLSVTGARMGNVQLVENGMLRMEKHVGVNRRFSDYFAFVGASTTSCAQAALDRRQVTVKDVAASDSFDDGSRQVILQTGSRACHSVPLLRPDGTVIGMISSHHEQPLHDLAPAQLTVLQELGSQVGRWLLWYRNTAVVTALNHLHASATSRA</sequence>
<reference evidence="3 4" key="1">
    <citation type="submission" date="2024-06" db="EMBL/GenBank/DDBJ databases">
        <title>The Natural Products Discovery Center: Release of the First 8490 Sequenced Strains for Exploring Actinobacteria Biosynthetic Diversity.</title>
        <authorList>
            <person name="Kalkreuter E."/>
            <person name="Kautsar S.A."/>
            <person name="Yang D."/>
            <person name="Bader C.D."/>
            <person name="Teijaro C.N."/>
            <person name="Fluegel L."/>
            <person name="Davis C.M."/>
            <person name="Simpson J.R."/>
            <person name="Lauterbach L."/>
            <person name="Steele A.D."/>
            <person name="Gui C."/>
            <person name="Meng S."/>
            <person name="Li G."/>
            <person name="Viehrig K."/>
            <person name="Ye F."/>
            <person name="Su P."/>
            <person name="Kiefer A.F."/>
            <person name="Nichols A."/>
            <person name="Cepeda A.J."/>
            <person name="Yan W."/>
            <person name="Fan B."/>
            <person name="Jiang Y."/>
            <person name="Adhikari A."/>
            <person name="Zheng C.-J."/>
            <person name="Schuster L."/>
            <person name="Cowan T.M."/>
            <person name="Smanski M.J."/>
            <person name="Chevrette M.G."/>
            <person name="De Carvalho L.P.S."/>
            <person name="Shen B."/>
        </authorList>
    </citation>
    <scope>NUCLEOTIDE SEQUENCE [LARGE SCALE GENOMIC DNA]</scope>
    <source>
        <strain evidence="3 4">NPDC001166</strain>
    </source>
</reference>
<evidence type="ECO:0000313" key="3">
    <source>
        <dbReference type="EMBL" id="MER6427816.1"/>
    </source>
</evidence>
<gene>
    <name evidence="3" type="ORF">ABT272_08715</name>
</gene>